<keyword evidence="1" id="KW-1133">Transmembrane helix</keyword>
<accession>A0A9D2BEY0</accession>
<dbReference type="Proteomes" id="UP000886805">
    <property type="component" value="Unassembled WGS sequence"/>
</dbReference>
<comment type="caution">
    <text evidence="2">The sequence shown here is derived from an EMBL/GenBank/DDBJ whole genome shotgun (WGS) entry which is preliminary data.</text>
</comment>
<keyword evidence="1" id="KW-0472">Membrane</keyword>
<evidence type="ECO:0000256" key="1">
    <source>
        <dbReference type="SAM" id="Phobius"/>
    </source>
</evidence>
<name>A0A9D2BEY0_9FIRM</name>
<evidence type="ECO:0008006" key="4">
    <source>
        <dbReference type="Google" id="ProtNLM"/>
    </source>
</evidence>
<dbReference type="AlphaFoldDB" id="A0A9D2BEY0"/>
<evidence type="ECO:0000313" key="2">
    <source>
        <dbReference type="EMBL" id="HIX72764.1"/>
    </source>
</evidence>
<feature type="transmembrane region" description="Helical" evidence="1">
    <location>
        <begin position="123"/>
        <end position="141"/>
    </location>
</feature>
<evidence type="ECO:0000313" key="3">
    <source>
        <dbReference type="Proteomes" id="UP000886805"/>
    </source>
</evidence>
<proteinExistence type="predicted"/>
<dbReference type="EMBL" id="DXEQ01000212">
    <property type="protein sequence ID" value="HIX72764.1"/>
    <property type="molecule type" value="Genomic_DNA"/>
</dbReference>
<protein>
    <recommendedName>
        <fullName evidence="4">Stage III sporulation protein AD</fullName>
    </recommendedName>
</protein>
<reference evidence="2" key="1">
    <citation type="journal article" date="2021" name="PeerJ">
        <title>Extensive microbial diversity within the chicken gut microbiome revealed by metagenomics and culture.</title>
        <authorList>
            <person name="Gilroy R."/>
            <person name="Ravi A."/>
            <person name="Getino M."/>
            <person name="Pursley I."/>
            <person name="Horton D.L."/>
            <person name="Alikhan N.F."/>
            <person name="Baker D."/>
            <person name="Gharbi K."/>
            <person name="Hall N."/>
            <person name="Watson M."/>
            <person name="Adriaenssens E.M."/>
            <person name="Foster-Nyarko E."/>
            <person name="Jarju S."/>
            <person name="Secka A."/>
            <person name="Antonio M."/>
            <person name="Oren A."/>
            <person name="Chaudhuri R.R."/>
            <person name="La Ragione R."/>
            <person name="Hildebrand F."/>
            <person name="Pallen M.J."/>
        </authorList>
    </citation>
    <scope>NUCLEOTIDE SEQUENCE</scope>
    <source>
        <strain evidence="2">ChiSxjej3B15-1167</strain>
    </source>
</reference>
<gene>
    <name evidence="2" type="ORF">H9849_07045</name>
</gene>
<keyword evidence="1" id="KW-0812">Transmembrane</keyword>
<reference evidence="2" key="2">
    <citation type="submission" date="2021-04" db="EMBL/GenBank/DDBJ databases">
        <authorList>
            <person name="Gilroy R."/>
        </authorList>
    </citation>
    <scope>NUCLEOTIDE SEQUENCE</scope>
    <source>
        <strain evidence="2">ChiSxjej3B15-1167</strain>
    </source>
</reference>
<sequence>MWSESGQILKARRSNGRGRKVMVILKIALIGVGGAILAVIVRQFQKEYGVFVLLAVCLFLMAYLTSNVSVVVEFAEELGDKIQISDAYIRILFKLLAIAFICQIASNICQDLGYQSISFQVEIVGKLSIFILSIPIIHSLLETIESLM</sequence>
<dbReference type="InterPro" id="IPR025664">
    <property type="entry name" value="Spore_III_AC/AD"/>
</dbReference>
<dbReference type="Pfam" id="PF06686">
    <property type="entry name" value="SpoIIIAC"/>
    <property type="match status" value="2"/>
</dbReference>
<feature type="transmembrane region" description="Helical" evidence="1">
    <location>
        <begin position="21"/>
        <end position="44"/>
    </location>
</feature>
<feature type="transmembrane region" description="Helical" evidence="1">
    <location>
        <begin position="87"/>
        <end position="108"/>
    </location>
</feature>
<feature type="transmembrane region" description="Helical" evidence="1">
    <location>
        <begin position="50"/>
        <end position="75"/>
    </location>
</feature>
<organism evidence="2 3">
    <name type="scientific">Candidatus Anaerobutyricum stercoripullorum</name>
    <dbReference type="NCBI Taxonomy" id="2838456"/>
    <lineage>
        <taxon>Bacteria</taxon>
        <taxon>Bacillati</taxon>
        <taxon>Bacillota</taxon>
        <taxon>Clostridia</taxon>
        <taxon>Lachnospirales</taxon>
        <taxon>Lachnospiraceae</taxon>
        <taxon>Anaerobutyricum</taxon>
    </lineage>
</organism>